<name>A0ACB7EQY6_NIBAL</name>
<sequence length="170" mass="19338">FKICSPLKSVCCARYPLCRSAPSKSTGEDARGGYEFPHSEQRRERGEEMNCSEHKERIHGGGGGRMWGEEEEEDEDGEMERIMMKTMSGEMMRGADERGDDDADDDERKVVARERRAERRVYDGFLQENCSSSPHRSKSCHLATSCLFSTSHRPEGDKQPCCVIGNRCYE</sequence>
<keyword evidence="2" id="KW-1185">Reference proteome</keyword>
<dbReference type="EMBL" id="CM024812">
    <property type="protein sequence ID" value="KAG8004562.1"/>
    <property type="molecule type" value="Genomic_DNA"/>
</dbReference>
<evidence type="ECO:0000313" key="2">
    <source>
        <dbReference type="Proteomes" id="UP000805704"/>
    </source>
</evidence>
<comment type="caution">
    <text evidence="1">The sequence shown here is derived from an EMBL/GenBank/DDBJ whole genome shotgun (WGS) entry which is preliminary data.</text>
</comment>
<protein>
    <submittedName>
        <fullName evidence="1">Uncharacterized protein</fullName>
    </submittedName>
</protein>
<gene>
    <name evidence="1" type="ORF">GBF38_008852</name>
</gene>
<reference evidence="1" key="1">
    <citation type="submission" date="2020-04" db="EMBL/GenBank/DDBJ databases">
        <title>A chromosome-scale assembly and high-density genetic map of the yellow drum (Nibea albiflora) genome.</title>
        <authorList>
            <person name="Xu D."/>
            <person name="Zhang W."/>
            <person name="Chen R."/>
            <person name="Tan P."/>
            <person name="Wang L."/>
            <person name="Song H."/>
            <person name="Tian L."/>
            <person name="Zhu Q."/>
            <person name="Wang B."/>
        </authorList>
    </citation>
    <scope>NUCLEOTIDE SEQUENCE</scope>
    <source>
        <strain evidence="1">ZJHYS-2018</strain>
    </source>
</reference>
<feature type="non-terminal residue" evidence="1">
    <location>
        <position position="1"/>
    </location>
</feature>
<proteinExistence type="predicted"/>
<accession>A0ACB7EQY6</accession>
<evidence type="ECO:0000313" key="1">
    <source>
        <dbReference type="EMBL" id="KAG8004562.1"/>
    </source>
</evidence>
<organism evidence="1 2">
    <name type="scientific">Nibea albiflora</name>
    <name type="common">Yellow drum</name>
    <name type="synonym">Corvina albiflora</name>
    <dbReference type="NCBI Taxonomy" id="240163"/>
    <lineage>
        <taxon>Eukaryota</taxon>
        <taxon>Metazoa</taxon>
        <taxon>Chordata</taxon>
        <taxon>Craniata</taxon>
        <taxon>Vertebrata</taxon>
        <taxon>Euteleostomi</taxon>
        <taxon>Actinopterygii</taxon>
        <taxon>Neopterygii</taxon>
        <taxon>Teleostei</taxon>
        <taxon>Neoteleostei</taxon>
        <taxon>Acanthomorphata</taxon>
        <taxon>Eupercaria</taxon>
        <taxon>Sciaenidae</taxon>
        <taxon>Nibea</taxon>
    </lineage>
</organism>
<dbReference type="Proteomes" id="UP000805704">
    <property type="component" value="Chromosome 24"/>
</dbReference>